<evidence type="ECO:0000256" key="1">
    <source>
        <dbReference type="ARBA" id="ARBA00012417"/>
    </source>
</evidence>
<dbReference type="Gene3D" id="1.10.8.60">
    <property type="match status" value="1"/>
</dbReference>
<evidence type="ECO:0000256" key="6">
    <source>
        <dbReference type="ARBA" id="ARBA00034754"/>
    </source>
</evidence>
<dbReference type="SUPFAM" id="SSF48019">
    <property type="entry name" value="post-AAA+ oligomerization domain-like"/>
    <property type="match status" value="1"/>
</dbReference>
<evidence type="ECO:0000256" key="3">
    <source>
        <dbReference type="ARBA" id="ARBA00022695"/>
    </source>
</evidence>
<evidence type="ECO:0000313" key="9">
    <source>
        <dbReference type="Proteomes" id="UP000183050"/>
    </source>
</evidence>
<dbReference type="GO" id="GO:0009360">
    <property type="term" value="C:DNA polymerase III complex"/>
    <property type="evidence" value="ECO:0007669"/>
    <property type="project" value="TreeGrafter"/>
</dbReference>
<dbReference type="Gene3D" id="3.40.50.300">
    <property type="entry name" value="P-loop containing nucleotide triphosphate hydrolases"/>
    <property type="match status" value="1"/>
</dbReference>
<sequence length="355" mass="38953">MPSAAEGGDVAEIKSHEFETFLQKSARNYRIYVIYGPDRGLVSERASLLAGKSGVALDDPFSLTKLDIGDLQKDPGRLVDEVQSIGLFGGEKLIWIRGAANEKYLVDSLALLAEKPLEAAYLIVEAGDLKKGSLLRKTAEAARSVMTIPSYADDSRALNALIDTELGAEKLGITPAARQALIALIGGDRIASRNEVRKLALYCRGFDTVEEHHVTEIIGDASAISVDDAVDAILGGDLNAFLHAMQKISSSKTAIFLVLQACLKQFQLLDSMRAEMDEKRLQPPQIMQTMGRHLHFRRKPIIEQALRQWTAESIARESNRLQAAILQTRRRQVLEDSVAMQTLLSTTLQSGRKSA</sequence>
<keyword evidence="4" id="KW-0235">DNA replication</keyword>
<dbReference type="EC" id="2.7.7.7" evidence="1"/>
<evidence type="ECO:0000256" key="7">
    <source>
        <dbReference type="ARBA" id="ARBA00049244"/>
    </source>
</evidence>
<evidence type="ECO:0000256" key="4">
    <source>
        <dbReference type="ARBA" id="ARBA00022705"/>
    </source>
</evidence>
<dbReference type="InterPro" id="IPR005790">
    <property type="entry name" value="DNA_polIII_delta"/>
</dbReference>
<dbReference type="GO" id="GO:0003677">
    <property type="term" value="F:DNA binding"/>
    <property type="evidence" value="ECO:0007669"/>
    <property type="project" value="InterPro"/>
</dbReference>
<protein>
    <recommendedName>
        <fullName evidence="1">DNA-directed DNA polymerase</fullName>
        <ecNumber evidence="1">2.7.7.7</ecNumber>
    </recommendedName>
</protein>
<evidence type="ECO:0000256" key="5">
    <source>
        <dbReference type="ARBA" id="ARBA00022932"/>
    </source>
</evidence>
<dbReference type="PANTHER" id="PTHR34388">
    <property type="entry name" value="DNA POLYMERASE III SUBUNIT DELTA"/>
    <property type="match status" value="1"/>
</dbReference>
<keyword evidence="5" id="KW-0239">DNA-directed DNA polymerase</keyword>
<reference evidence="8 9" key="1">
    <citation type="submission" date="2016-11" db="EMBL/GenBank/DDBJ databases">
        <title>Rhizobium leguminosarum bv. viciae strain Vaf12 isolated from Vavilovia formosa root nodules from Russia, Dagestan.</title>
        <authorList>
            <person name="Kimeklis A."/>
        </authorList>
    </citation>
    <scope>NUCLEOTIDE SEQUENCE [LARGE SCALE GENOMIC DNA]</scope>
    <source>
        <strain evidence="8 9">Vaf-108</strain>
    </source>
</reference>
<dbReference type="EMBL" id="CP018228">
    <property type="protein sequence ID" value="API54965.1"/>
    <property type="molecule type" value="Genomic_DNA"/>
</dbReference>
<dbReference type="NCBIfam" id="TIGR01128">
    <property type="entry name" value="holA"/>
    <property type="match status" value="1"/>
</dbReference>
<comment type="similarity">
    <text evidence="6">Belongs to the DNA polymerase HolA subunit family.</text>
</comment>
<name>A0A1L3ZH26_RHILE</name>
<organism evidence="8 9">
    <name type="scientific">Rhizobium leguminosarum</name>
    <dbReference type="NCBI Taxonomy" id="384"/>
    <lineage>
        <taxon>Bacteria</taxon>
        <taxon>Pseudomonadati</taxon>
        <taxon>Pseudomonadota</taxon>
        <taxon>Alphaproteobacteria</taxon>
        <taxon>Hyphomicrobiales</taxon>
        <taxon>Rhizobiaceae</taxon>
        <taxon>Rhizobium/Agrobacterium group</taxon>
        <taxon>Rhizobium</taxon>
    </lineage>
</organism>
<comment type="catalytic activity">
    <reaction evidence="7">
        <text>DNA(n) + a 2'-deoxyribonucleoside 5'-triphosphate = DNA(n+1) + diphosphate</text>
        <dbReference type="Rhea" id="RHEA:22508"/>
        <dbReference type="Rhea" id="RHEA-COMP:17339"/>
        <dbReference type="Rhea" id="RHEA-COMP:17340"/>
        <dbReference type="ChEBI" id="CHEBI:33019"/>
        <dbReference type="ChEBI" id="CHEBI:61560"/>
        <dbReference type="ChEBI" id="CHEBI:173112"/>
        <dbReference type="EC" id="2.7.7.7"/>
    </reaction>
</comment>
<evidence type="ECO:0000256" key="2">
    <source>
        <dbReference type="ARBA" id="ARBA00022679"/>
    </source>
</evidence>
<dbReference type="AlphaFoldDB" id="A0A1L3ZH26"/>
<accession>A0A1L3ZH26</accession>
<keyword evidence="3" id="KW-0548">Nucleotidyltransferase</keyword>
<dbReference type="PANTHER" id="PTHR34388:SF1">
    <property type="entry name" value="DNA POLYMERASE III SUBUNIT DELTA"/>
    <property type="match status" value="1"/>
</dbReference>
<proteinExistence type="inferred from homology"/>
<dbReference type="GO" id="GO:0006261">
    <property type="term" value="P:DNA-templated DNA replication"/>
    <property type="evidence" value="ECO:0007669"/>
    <property type="project" value="TreeGrafter"/>
</dbReference>
<dbReference type="SUPFAM" id="SSF52540">
    <property type="entry name" value="P-loop containing nucleoside triphosphate hydrolases"/>
    <property type="match status" value="1"/>
</dbReference>
<dbReference type="InterPro" id="IPR027417">
    <property type="entry name" value="P-loop_NTPase"/>
</dbReference>
<dbReference type="GO" id="GO:0003887">
    <property type="term" value="F:DNA-directed DNA polymerase activity"/>
    <property type="evidence" value="ECO:0007669"/>
    <property type="project" value="UniProtKB-KW"/>
</dbReference>
<gene>
    <name evidence="8" type="ORF">BMW22_22065</name>
</gene>
<evidence type="ECO:0000313" key="8">
    <source>
        <dbReference type="EMBL" id="API54965.1"/>
    </source>
</evidence>
<dbReference type="InterPro" id="IPR008921">
    <property type="entry name" value="DNA_pol3_clamp-load_cplx_C"/>
</dbReference>
<keyword evidence="2" id="KW-0808">Transferase</keyword>
<dbReference type="Proteomes" id="UP000183050">
    <property type="component" value="Chromosome"/>
</dbReference>